<keyword evidence="1" id="KW-1133">Transmembrane helix</keyword>
<reference evidence="2" key="1">
    <citation type="journal article" date="2020" name="Nature">
        <title>Giant virus diversity and host interactions through global metagenomics.</title>
        <authorList>
            <person name="Schulz F."/>
            <person name="Roux S."/>
            <person name="Paez-Espino D."/>
            <person name="Jungbluth S."/>
            <person name="Walsh D.A."/>
            <person name="Denef V.J."/>
            <person name="McMahon K.D."/>
            <person name="Konstantinidis K.T."/>
            <person name="Eloe-Fadrosh E.A."/>
            <person name="Kyrpides N.C."/>
            <person name="Woyke T."/>
        </authorList>
    </citation>
    <scope>NUCLEOTIDE SEQUENCE</scope>
    <source>
        <strain evidence="2">GVMAG-S-ERX556049-19</strain>
    </source>
</reference>
<organism evidence="2">
    <name type="scientific">viral metagenome</name>
    <dbReference type="NCBI Taxonomy" id="1070528"/>
    <lineage>
        <taxon>unclassified sequences</taxon>
        <taxon>metagenomes</taxon>
        <taxon>organismal metagenomes</taxon>
    </lineage>
</organism>
<evidence type="ECO:0000313" key="2">
    <source>
        <dbReference type="EMBL" id="QHT37873.1"/>
    </source>
</evidence>
<protein>
    <submittedName>
        <fullName evidence="2">Uncharacterized protein</fullName>
    </submittedName>
</protein>
<dbReference type="EMBL" id="MN738821">
    <property type="protein sequence ID" value="QHT37873.1"/>
    <property type="molecule type" value="Genomic_DNA"/>
</dbReference>
<dbReference type="AlphaFoldDB" id="A0A6C0FB83"/>
<accession>A0A6C0FB83</accession>
<sequence>MKTTRILILIFLILTFLLGLYVTVFHKVSFEKKEGFSSQKEGMETSSCPDMLVKKGNVLLLYNSNEPTGPENPIPFFNLDEYINYLEVQKEKGYDCPVLYLQEETNAQGEDVYRVRPSPFDLQGGLPAQSNISEETLKKAKKVMDASRDNSSYNINHYAGFDAHGQHVGEYTDLDALHDSTKTKKISDNPMDSNWAGTTYTQQMVDSGKYEKREITKPYFFKPKTVFFPNTPSVVPPPKDIL</sequence>
<feature type="transmembrane region" description="Helical" evidence="1">
    <location>
        <begin position="6"/>
        <end position="24"/>
    </location>
</feature>
<name>A0A6C0FB83_9ZZZZ</name>
<proteinExistence type="predicted"/>
<keyword evidence="1" id="KW-0472">Membrane</keyword>
<evidence type="ECO:0000256" key="1">
    <source>
        <dbReference type="SAM" id="Phobius"/>
    </source>
</evidence>
<keyword evidence="1" id="KW-0812">Transmembrane</keyword>